<organism evidence="2 3">
    <name type="scientific">Pristionchus mayeri</name>
    <dbReference type="NCBI Taxonomy" id="1317129"/>
    <lineage>
        <taxon>Eukaryota</taxon>
        <taxon>Metazoa</taxon>
        <taxon>Ecdysozoa</taxon>
        <taxon>Nematoda</taxon>
        <taxon>Chromadorea</taxon>
        <taxon>Rhabditida</taxon>
        <taxon>Rhabditina</taxon>
        <taxon>Diplogasteromorpha</taxon>
        <taxon>Diplogasteroidea</taxon>
        <taxon>Neodiplogasteridae</taxon>
        <taxon>Pristionchus</taxon>
    </lineage>
</organism>
<dbReference type="Proteomes" id="UP001328107">
    <property type="component" value="Unassembled WGS sequence"/>
</dbReference>
<dbReference type="AlphaFoldDB" id="A0AAN4ZRX5"/>
<protein>
    <submittedName>
        <fullName evidence="2">Uncharacterized protein</fullName>
    </submittedName>
</protein>
<feature type="compositionally biased region" description="Basic and acidic residues" evidence="1">
    <location>
        <begin position="31"/>
        <end position="42"/>
    </location>
</feature>
<accession>A0AAN4ZRX5</accession>
<evidence type="ECO:0000313" key="3">
    <source>
        <dbReference type="Proteomes" id="UP001328107"/>
    </source>
</evidence>
<keyword evidence="3" id="KW-1185">Reference proteome</keyword>
<evidence type="ECO:0000313" key="2">
    <source>
        <dbReference type="EMBL" id="GMR42670.1"/>
    </source>
</evidence>
<proteinExistence type="predicted"/>
<name>A0AAN4ZRX5_9BILA</name>
<feature type="region of interest" description="Disordered" evidence="1">
    <location>
        <begin position="1"/>
        <end position="47"/>
    </location>
</feature>
<gene>
    <name evidence="2" type="ORF">PMAYCL1PPCAC_12865</name>
</gene>
<sequence>SMPPKRVRATKVEDKEEEKKNGPSEDACPPTEERKARAEGKKRAALASKRALLKGESVAELNNQVHCPSPVRKKGKEGEDGISFDPMRILAQVGSRKLVDTGA</sequence>
<evidence type="ECO:0000256" key="1">
    <source>
        <dbReference type="SAM" id="MobiDB-lite"/>
    </source>
</evidence>
<dbReference type="EMBL" id="BTRK01000003">
    <property type="protein sequence ID" value="GMR42670.1"/>
    <property type="molecule type" value="Genomic_DNA"/>
</dbReference>
<feature type="compositionally biased region" description="Basic and acidic residues" evidence="1">
    <location>
        <begin position="10"/>
        <end position="23"/>
    </location>
</feature>
<reference evidence="3" key="1">
    <citation type="submission" date="2022-10" db="EMBL/GenBank/DDBJ databases">
        <title>Genome assembly of Pristionchus species.</title>
        <authorList>
            <person name="Yoshida K."/>
            <person name="Sommer R.J."/>
        </authorList>
    </citation>
    <scope>NUCLEOTIDE SEQUENCE [LARGE SCALE GENOMIC DNA]</scope>
    <source>
        <strain evidence="3">RS5460</strain>
    </source>
</reference>
<feature type="non-terminal residue" evidence="2">
    <location>
        <position position="1"/>
    </location>
</feature>
<comment type="caution">
    <text evidence="2">The sequence shown here is derived from an EMBL/GenBank/DDBJ whole genome shotgun (WGS) entry which is preliminary data.</text>
</comment>